<evidence type="ECO:0000259" key="1">
    <source>
        <dbReference type="Pfam" id="PF12867"/>
    </source>
</evidence>
<proteinExistence type="predicted"/>
<evidence type="ECO:0000313" key="2">
    <source>
        <dbReference type="EMBL" id="MBM7621633.1"/>
    </source>
</evidence>
<comment type="caution">
    <text evidence="2">The sequence shown here is derived from an EMBL/GenBank/DDBJ whole genome shotgun (WGS) entry which is preliminary data.</text>
</comment>
<protein>
    <submittedName>
        <fullName evidence="2">Damage-inducible protein DinB</fullName>
    </submittedName>
</protein>
<keyword evidence="3" id="KW-1185">Reference proteome</keyword>
<dbReference type="Pfam" id="PF12867">
    <property type="entry name" value="DinB_2"/>
    <property type="match status" value="1"/>
</dbReference>
<organism evidence="2 3">
    <name type="scientific">Sutcliffiella tianshenii</name>
    <dbReference type="NCBI Taxonomy" id="1463404"/>
    <lineage>
        <taxon>Bacteria</taxon>
        <taxon>Bacillati</taxon>
        <taxon>Bacillota</taxon>
        <taxon>Bacilli</taxon>
        <taxon>Bacillales</taxon>
        <taxon>Bacillaceae</taxon>
        <taxon>Sutcliffiella</taxon>
    </lineage>
</organism>
<dbReference type="EMBL" id="JAFBED010000009">
    <property type="protein sequence ID" value="MBM7621633.1"/>
    <property type="molecule type" value="Genomic_DNA"/>
</dbReference>
<dbReference type="InterPro" id="IPR024775">
    <property type="entry name" value="DinB-like"/>
</dbReference>
<reference evidence="2 3" key="1">
    <citation type="submission" date="2021-01" db="EMBL/GenBank/DDBJ databases">
        <title>Genomic Encyclopedia of Type Strains, Phase IV (KMG-IV): sequencing the most valuable type-strain genomes for metagenomic binning, comparative biology and taxonomic classification.</title>
        <authorList>
            <person name="Goeker M."/>
        </authorList>
    </citation>
    <scope>NUCLEOTIDE SEQUENCE [LARGE SCALE GENOMIC DNA]</scope>
    <source>
        <strain evidence="2 3">DSM 25879</strain>
    </source>
</reference>
<sequence>MSVKEVFLEQLSACHNQNAWFVSLYHAIKDLSTDQASWKMNESSNSIWEIVSHLNYYNERYLFRLQGTDVPKGVESNDYTFQITDPDWSITLDRMNSILSDWSKALNDCDEVALNKWVGDITQLTIHNAYHIGQIVHIRKQQEAWDPSQGVH</sequence>
<dbReference type="RefSeq" id="WP_204418415.1">
    <property type="nucleotide sequence ID" value="NZ_JAFBED010000009.1"/>
</dbReference>
<accession>A0ABS2P3V4</accession>
<dbReference type="Proteomes" id="UP000737402">
    <property type="component" value="Unassembled WGS sequence"/>
</dbReference>
<dbReference type="InterPro" id="IPR034660">
    <property type="entry name" value="DinB/YfiT-like"/>
</dbReference>
<feature type="domain" description="DinB-like" evidence="1">
    <location>
        <begin position="25"/>
        <end position="116"/>
    </location>
</feature>
<dbReference type="SUPFAM" id="SSF109854">
    <property type="entry name" value="DinB/YfiT-like putative metalloenzymes"/>
    <property type="match status" value="1"/>
</dbReference>
<dbReference type="Gene3D" id="1.20.120.450">
    <property type="entry name" value="dinb family like domain"/>
    <property type="match status" value="1"/>
</dbReference>
<evidence type="ECO:0000313" key="3">
    <source>
        <dbReference type="Proteomes" id="UP000737402"/>
    </source>
</evidence>
<gene>
    <name evidence="2" type="ORF">JOC95_003522</name>
</gene>
<name>A0ABS2P3V4_9BACI</name>